<evidence type="ECO:0000313" key="2">
    <source>
        <dbReference type="Proteomes" id="UP001595912"/>
    </source>
</evidence>
<accession>A0ABV9WEF4</accession>
<proteinExistence type="predicted"/>
<dbReference type="EMBL" id="JBHSIU010000112">
    <property type="protein sequence ID" value="MFC5007122.1"/>
    <property type="molecule type" value="Genomic_DNA"/>
</dbReference>
<comment type="caution">
    <text evidence="1">The sequence shown here is derived from an EMBL/GenBank/DDBJ whole genome shotgun (WGS) entry which is preliminary data.</text>
</comment>
<sequence>MTGPPRSRALETHGYTMRPLDGDETLTARRMGDLVEDLLTELGPHDLAVVHVISHGEDGFGSVRVVGADGRATSRTDLNSWLTDASSTAEQDGEDDDLPLGPTVLFLVDVCGAGQAARLAWQAGIADERRRAWVLTGGMPRHPSLPTVVG</sequence>
<organism evidence="1 2">
    <name type="scientific">Dactylosporangium cerinum</name>
    <dbReference type="NCBI Taxonomy" id="1434730"/>
    <lineage>
        <taxon>Bacteria</taxon>
        <taxon>Bacillati</taxon>
        <taxon>Actinomycetota</taxon>
        <taxon>Actinomycetes</taxon>
        <taxon>Micromonosporales</taxon>
        <taxon>Micromonosporaceae</taxon>
        <taxon>Dactylosporangium</taxon>
    </lineage>
</organism>
<dbReference type="Proteomes" id="UP001595912">
    <property type="component" value="Unassembled WGS sequence"/>
</dbReference>
<protein>
    <submittedName>
        <fullName evidence="1">Uncharacterized protein</fullName>
    </submittedName>
</protein>
<reference evidence="2" key="1">
    <citation type="journal article" date="2019" name="Int. J. Syst. Evol. Microbiol.">
        <title>The Global Catalogue of Microorganisms (GCM) 10K type strain sequencing project: providing services to taxonomists for standard genome sequencing and annotation.</title>
        <authorList>
            <consortium name="The Broad Institute Genomics Platform"/>
            <consortium name="The Broad Institute Genome Sequencing Center for Infectious Disease"/>
            <person name="Wu L."/>
            <person name="Ma J."/>
        </authorList>
    </citation>
    <scope>NUCLEOTIDE SEQUENCE [LARGE SCALE GENOMIC DNA]</scope>
    <source>
        <strain evidence="2">CGMCC 4.7152</strain>
    </source>
</reference>
<gene>
    <name evidence="1" type="ORF">ACFPIJ_56125</name>
</gene>
<keyword evidence="2" id="KW-1185">Reference proteome</keyword>
<name>A0ABV9WEF4_9ACTN</name>
<evidence type="ECO:0000313" key="1">
    <source>
        <dbReference type="EMBL" id="MFC5007122.1"/>
    </source>
</evidence>
<dbReference type="RefSeq" id="WP_380127772.1">
    <property type="nucleotide sequence ID" value="NZ_JBHSIU010000112.1"/>
</dbReference>